<organism evidence="2 3">
    <name type="scientific">Pleurotus eryngii</name>
    <name type="common">Boletus of the steppes</name>
    <dbReference type="NCBI Taxonomy" id="5323"/>
    <lineage>
        <taxon>Eukaryota</taxon>
        <taxon>Fungi</taxon>
        <taxon>Dikarya</taxon>
        <taxon>Basidiomycota</taxon>
        <taxon>Agaricomycotina</taxon>
        <taxon>Agaricomycetes</taxon>
        <taxon>Agaricomycetidae</taxon>
        <taxon>Agaricales</taxon>
        <taxon>Pleurotineae</taxon>
        <taxon>Pleurotaceae</taxon>
        <taxon>Pleurotus</taxon>
    </lineage>
</organism>
<name>A0A9P5ZNT3_PLEER</name>
<feature type="region of interest" description="Disordered" evidence="1">
    <location>
        <begin position="1"/>
        <end position="25"/>
    </location>
</feature>
<sequence>MGKGSTNTRRLMCAQTTRQGKRSDTTSVFTNTRTLVSRMMHETAALIGLGRRSLTFVDVPL</sequence>
<accession>A0A9P5ZNT3</accession>
<proteinExistence type="predicted"/>
<protein>
    <submittedName>
        <fullName evidence="2">Uncharacterized protein</fullName>
    </submittedName>
</protein>
<reference evidence="2" key="1">
    <citation type="submission" date="2020-11" db="EMBL/GenBank/DDBJ databases">
        <authorList>
            <consortium name="DOE Joint Genome Institute"/>
            <person name="Ahrendt S."/>
            <person name="Riley R."/>
            <person name="Andreopoulos W."/>
            <person name="Labutti K."/>
            <person name="Pangilinan J."/>
            <person name="Ruiz-Duenas F.J."/>
            <person name="Barrasa J.M."/>
            <person name="Sanchez-Garcia M."/>
            <person name="Camarero S."/>
            <person name="Miyauchi S."/>
            <person name="Serrano A."/>
            <person name="Linde D."/>
            <person name="Babiker R."/>
            <person name="Drula E."/>
            <person name="Ayuso-Fernandez I."/>
            <person name="Pacheco R."/>
            <person name="Padilla G."/>
            <person name="Ferreira P."/>
            <person name="Barriuso J."/>
            <person name="Kellner H."/>
            <person name="Castanera R."/>
            <person name="Alfaro M."/>
            <person name="Ramirez L."/>
            <person name="Pisabarro A.G."/>
            <person name="Kuo A."/>
            <person name="Tritt A."/>
            <person name="Lipzen A."/>
            <person name="He G."/>
            <person name="Yan M."/>
            <person name="Ng V."/>
            <person name="Cullen D."/>
            <person name="Martin F."/>
            <person name="Rosso M.-N."/>
            <person name="Henrissat B."/>
            <person name="Hibbett D."/>
            <person name="Martinez A.T."/>
            <person name="Grigoriev I.V."/>
        </authorList>
    </citation>
    <scope>NUCLEOTIDE SEQUENCE</scope>
    <source>
        <strain evidence="2">ATCC 90797</strain>
    </source>
</reference>
<dbReference type="EMBL" id="MU154652">
    <property type="protein sequence ID" value="KAF9490005.1"/>
    <property type="molecule type" value="Genomic_DNA"/>
</dbReference>
<keyword evidence="3" id="KW-1185">Reference proteome</keyword>
<comment type="caution">
    <text evidence="2">The sequence shown here is derived from an EMBL/GenBank/DDBJ whole genome shotgun (WGS) entry which is preliminary data.</text>
</comment>
<evidence type="ECO:0000256" key="1">
    <source>
        <dbReference type="SAM" id="MobiDB-lite"/>
    </source>
</evidence>
<evidence type="ECO:0000313" key="2">
    <source>
        <dbReference type="EMBL" id="KAF9490005.1"/>
    </source>
</evidence>
<gene>
    <name evidence="2" type="ORF">BDN71DRAFT_1455274</name>
</gene>
<dbReference type="AlphaFoldDB" id="A0A9P5ZNT3"/>
<dbReference type="Proteomes" id="UP000807025">
    <property type="component" value="Unassembled WGS sequence"/>
</dbReference>
<evidence type="ECO:0000313" key="3">
    <source>
        <dbReference type="Proteomes" id="UP000807025"/>
    </source>
</evidence>
<feature type="compositionally biased region" description="Polar residues" evidence="1">
    <location>
        <begin position="1"/>
        <end position="18"/>
    </location>
</feature>